<proteinExistence type="predicted"/>
<dbReference type="RefSeq" id="WP_189576395.1">
    <property type="nucleotide sequence ID" value="NZ_BMXU01000002.1"/>
</dbReference>
<organism evidence="2 3">
    <name type="scientific">Parvularcula lutaonensis</name>
    <dbReference type="NCBI Taxonomy" id="491923"/>
    <lineage>
        <taxon>Bacteria</taxon>
        <taxon>Pseudomonadati</taxon>
        <taxon>Pseudomonadota</taxon>
        <taxon>Alphaproteobacteria</taxon>
        <taxon>Parvularculales</taxon>
        <taxon>Parvularculaceae</taxon>
        <taxon>Parvularcula</taxon>
    </lineage>
</organism>
<protein>
    <submittedName>
        <fullName evidence="2">DUF1501 domain-containing protein</fullName>
    </submittedName>
</protein>
<dbReference type="Proteomes" id="UP001595607">
    <property type="component" value="Unassembled WGS sequence"/>
</dbReference>
<keyword evidence="3" id="KW-1185">Reference proteome</keyword>
<dbReference type="InterPro" id="IPR017850">
    <property type="entry name" value="Alkaline_phosphatase_core_sf"/>
</dbReference>
<feature type="compositionally biased region" description="Polar residues" evidence="1">
    <location>
        <begin position="1"/>
        <end position="12"/>
    </location>
</feature>
<comment type="caution">
    <text evidence="2">The sequence shown here is derived from an EMBL/GenBank/DDBJ whole genome shotgun (WGS) entry which is preliminary data.</text>
</comment>
<dbReference type="PANTHER" id="PTHR43737:SF1">
    <property type="entry name" value="DUF1501 DOMAIN-CONTAINING PROTEIN"/>
    <property type="match status" value="1"/>
</dbReference>
<accession>A0ABV7ME70</accession>
<reference evidence="3" key="1">
    <citation type="journal article" date="2019" name="Int. J. Syst. Evol. Microbiol.">
        <title>The Global Catalogue of Microorganisms (GCM) 10K type strain sequencing project: providing services to taxonomists for standard genome sequencing and annotation.</title>
        <authorList>
            <consortium name="The Broad Institute Genomics Platform"/>
            <consortium name="The Broad Institute Genome Sequencing Center for Infectious Disease"/>
            <person name="Wu L."/>
            <person name="Ma J."/>
        </authorList>
    </citation>
    <scope>NUCLEOTIDE SEQUENCE [LARGE SCALE GENOMIC DNA]</scope>
    <source>
        <strain evidence="3">KCTC 22245</strain>
    </source>
</reference>
<dbReference type="EMBL" id="JBHRVA010000003">
    <property type="protein sequence ID" value="MFC3303650.1"/>
    <property type="molecule type" value="Genomic_DNA"/>
</dbReference>
<name>A0ABV7ME70_9PROT</name>
<evidence type="ECO:0000313" key="3">
    <source>
        <dbReference type="Proteomes" id="UP001595607"/>
    </source>
</evidence>
<sequence length="304" mass="32226">MQSYNQTFNRSPGSPGWGGHGLEQLLGSTALRSFGVNHPGNWPNGTILGAFSMSYRGQAVAPFVGGSTHSGGTGYNDLKNATAPVDVPDAVKDLYDLKNASLSIIAQFNTSMSLPMLKADGTPHTLDAGYTGDPLGQSLQKIAEIIARQPIDDTDQRIYCVTQKGYDTHGNEPNILPGLLQGLNDNIAAFIRDLRGMQVHDNTLTFTMSDFGRTLNVNGDGSDHGWGGMAMVFGGGITGGKIVGTPPDPDPNDPYIYGDRMRIVPTIETVQYAAFVLGWLGLNSGQVDVVLPKLSAMGLSALAL</sequence>
<evidence type="ECO:0000256" key="1">
    <source>
        <dbReference type="SAM" id="MobiDB-lite"/>
    </source>
</evidence>
<dbReference type="SUPFAM" id="SSF53649">
    <property type="entry name" value="Alkaline phosphatase-like"/>
    <property type="match status" value="1"/>
</dbReference>
<gene>
    <name evidence="2" type="ORF">ACFONP_13025</name>
</gene>
<dbReference type="Pfam" id="PF07394">
    <property type="entry name" value="DUF1501"/>
    <property type="match status" value="1"/>
</dbReference>
<dbReference type="PANTHER" id="PTHR43737">
    <property type="entry name" value="BLL7424 PROTEIN"/>
    <property type="match status" value="1"/>
</dbReference>
<dbReference type="InterPro" id="IPR010869">
    <property type="entry name" value="DUF1501"/>
</dbReference>
<feature type="region of interest" description="Disordered" evidence="1">
    <location>
        <begin position="1"/>
        <end position="21"/>
    </location>
</feature>
<evidence type="ECO:0000313" key="2">
    <source>
        <dbReference type="EMBL" id="MFC3303650.1"/>
    </source>
</evidence>